<name>A0A367IIR9_RHIST</name>
<comment type="caution">
    <text evidence="1">The sequence shown here is derived from an EMBL/GenBank/DDBJ whole genome shotgun (WGS) entry which is preliminary data.</text>
</comment>
<accession>A0A367IIR9</accession>
<protein>
    <submittedName>
        <fullName evidence="1">Uncharacterized protein</fullName>
    </submittedName>
</protein>
<feature type="non-terminal residue" evidence="1">
    <location>
        <position position="63"/>
    </location>
</feature>
<organism evidence="1 2">
    <name type="scientific">Rhizopus stolonifer</name>
    <name type="common">Rhizopus nigricans</name>
    <dbReference type="NCBI Taxonomy" id="4846"/>
    <lineage>
        <taxon>Eukaryota</taxon>
        <taxon>Fungi</taxon>
        <taxon>Fungi incertae sedis</taxon>
        <taxon>Mucoromycota</taxon>
        <taxon>Mucoromycotina</taxon>
        <taxon>Mucoromycetes</taxon>
        <taxon>Mucorales</taxon>
        <taxon>Mucorineae</taxon>
        <taxon>Rhizopodaceae</taxon>
        <taxon>Rhizopus</taxon>
    </lineage>
</organism>
<dbReference type="Proteomes" id="UP000253551">
    <property type="component" value="Unassembled WGS sequence"/>
</dbReference>
<proteinExistence type="predicted"/>
<keyword evidence="2" id="KW-1185">Reference proteome</keyword>
<dbReference type="EMBL" id="PJQM01007939">
    <property type="protein sequence ID" value="RCH77575.1"/>
    <property type="molecule type" value="Genomic_DNA"/>
</dbReference>
<reference evidence="1 2" key="1">
    <citation type="journal article" date="2018" name="G3 (Bethesda)">
        <title>Phylogenetic and Phylogenomic Definition of Rhizopus Species.</title>
        <authorList>
            <person name="Gryganskyi A.P."/>
            <person name="Golan J."/>
            <person name="Dolatabadi S."/>
            <person name="Mondo S."/>
            <person name="Robb S."/>
            <person name="Idnurm A."/>
            <person name="Muszewska A."/>
            <person name="Steczkiewicz K."/>
            <person name="Masonjones S."/>
            <person name="Liao H.L."/>
            <person name="Gajdeczka M.T."/>
            <person name="Anike F."/>
            <person name="Vuek A."/>
            <person name="Anishchenko I.M."/>
            <person name="Voigt K."/>
            <person name="de Hoog G.S."/>
            <person name="Smith M.E."/>
            <person name="Heitman J."/>
            <person name="Vilgalys R."/>
            <person name="Stajich J.E."/>
        </authorList>
    </citation>
    <scope>NUCLEOTIDE SEQUENCE [LARGE SCALE GENOMIC DNA]</scope>
    <source>
        <strain evidence="1 2">LSU 92-RS-03</strain>
    </source>
</reference>
<evidence type="ECO:0000313" key="1">
    <source>
        <dbReference type="EMBL" id="RCH77575.1"/>
    </source>
</evidence>
<sequence length="63" mass="7362">MIIPNILIPNMLIKYFLSLNAYNERGHIFTTKNKKIAGFDLIAKLESEVLELLFEPTLIKIKW</sequence>
<evidence type="ECO:0000313" key="2">
    <source>
        <dbReference type="Proteomes" id="UP000253551"/>
    </source>
</evidence>
<dbReference type="AlphaFoldDB" id="A0A367IIR9"/>
<gene>
    <name evidence="1" type="ORF">CU098_005461</name>
</gene>